<organism evidence="1 2">
    <name type="scientific">Methanobrevibacter curvatus</name>
    <dbReference type="NCBI Taxonomy" id="49547"/>
    <lineage>
        <taxon>Archaea</taxon>
        <taxon>Methanobacteriati</taxon>
        <taxon>Methanobacteriota</taxon>
        <taxon>Methanomada group</taxon>
        <taxon>Methanobacteria</taxon>
        <taxon>Methanobacteriales</taxon>
        <taxon>Methanobacteriaceae</taxon>
        <taxon>Methanobrevibacter</taxon>
    </lineage>
</organism>
<reference evidence="1 2" key="1">
    <citation type="submission" date="2016-04" db="EMBL/GenBank/DDBJ databases">
        <title>Genome sequence of Methanobrevibacter curvatus DSM 11111.</title>
        <authorList>
            <person name="Poehlein A."/>
            <person name="Seedorf H."/>
            <person name="Daniel R."/>
        </authorList>
    </citation>
    <scope>NUCLEOTIDE SEQUENCE [LARGE SCALE GENOMIC DNA]</scope>
    <source>
        <strain evidence="1 2">DSM 11111</strain>
    </source>
</reference>
<dbReference type="AlphaFoldDB" id="A0A166C8R3"/>
<evidence type="ECO:0008006" key="3">
    <source>
        <dbReference type="Google" id="ProtNLM"/>
    </source>
</evidence>
<dbReference type="InterPro" id="IPR009057">
    <property type="entry name" value="Homeodomain-like_sf"/>
</dbReference>
<keyword evidence="2" id="KW-1185">Reference proteome</keyword>
<gene>
    <name evidence="1" type="ORF">MBCUR_10990</name>
</gene>
<dbReference type="OrthoDB" id="73794at2157"/>
<dbReference type="RefSeq" id="WP_067091288.1">
    <property type="nucleotide sequence ID" value="NZ_LWMV01000170.1"/>
</dbReference>
<name>A0A166C8R3_9EURY</name>
<protein>
    <recommendedName>
        <fullName evidence="3">Winged helix-turn helix domain-containing protein</fullName>
    </recommendedName>
</protein>
<dbReference type="Pfam" id="PF13384">
    <property type="entry name" value="HTH_23"/>
    <property type="match status" value="1"/>
</dbReference>
<comment type="caution">
    <text evidence="1">The sequence shown here is derived from an EMBL/GenBank/DDBJ whole genome shotgun (WGS) entry which is preliminary data.</text>
</comment>
<dbReference type="PATRIC" id="fig|49547.3.peg.1174"/>
<evidence type="ECO:0000313" key="2">
    <source>
        <dbReference type="Proteomes" id="UP000077245"/>
    </source>
</evidence>
<proteinExistence type="predicted"/>
<dbReference type="EMBL" id="LWMV01000170">
    <property type="protein sequence ID" value="KZX12247.1"/>
    <property type="molecule type" value="Genomic_DNA"/>
</dbReference>
<sequence>MVNMVQKKVADFLSDDELEETIKNNKKNCKLFQKLIFIRAVKKGYKVSDACDFLQISEPTGHRWLDNYNEKDLAGLSPNYEKVGRPSKMSEENKEEFFKIIENEDNLTPQRAHSIIKNRYNLNYSIRHVCRIVESGGYNYGKAYQIFSQKPDNADKELKKT</sequence>
<accession>A0A166C8R3</accession>
<dbReference type="SUPFAM" id="SSF46689">
    <property type="entry name" value="Homeodomain-like"/>
    <property type="match status" value="1"/>
</dbReference>
<dbReference type="Proteomes" id="UP000077245">
    <property type="component" value="Unassembled WGS sequence"/>
</dbReference>
<evidence type="ECO:0000313" key="1">
    <source>
        <dbReference type="EMBL" id="KZX12247.1"/>
    </source>
</evidence>